<gene>
    <name evidence="8" type="ORF">HMPREF0647_07100</name>
</gene>
<sequence length="224" mass="25551">MNNIINNFPLEYDAVILAAGDFPHHLLPIKILKQAKNLFVCDGALQNLLDLEIISTAIIGDGDSLNDTLKQQFKDIYHQVNEQEENDLAKATRYAIAHIDKQINNSKRPRFCYIGATGKREDHTLGNISLMVHYYESLGIVPTMVTDYGWFTVGNGRKTFVSMPRQQVSIFNFGCESLTSEGLRYPLYPVKEWWQGTLNEALADYFTIEGNGRYLVYQTFDVKE</sequence>
<feature type="domain" description="Thiamin pyrophosphokinase-like substrate-binding" evidence="7">
    <location>
        <begin position="149"/>
        <end position="217"/>
    </location>
</feature>
<dbReference type="InterPro" id="IPR006282">
    <property type="entry name" value="Thi_PPkinase"/>
</dbReference>
<dbReference type="PANTHER" id="PTHR41299">
    <property type="entry name" value="THIAMINE PYROPHOSPHOKINASE"/>
    <property type="match status" value="1"/>
</dbReference>
<evidence type="ECO:0000256" key="1">
    <source>
        <dbReference type="ARBA" id="ARBA00022679"/>
    </source>
</evidence>
<dbReference type="RefSeq" id="WP_036867338.1">
    <property type="nucleotide sequence ID" value="NZ_JRNQ01000042.1"/>
</dbReference>
<dbReference type="InterPro" id="IPR053149">
    <property type="entry name" value="TPK"/>
</dbReference>
<dbReference type="InterPro" id="IPR036759">
    <property type="entry name" value="TPK_catalytic_sf"/>
</dbReference>
<organism evidence="8 9">
    <name type="scientific">Prevotella bivia DNF00320</name>
    <dbReference type="NCBI Taxonomy" id="1401068"/>
    <lineage>
        <taxon>Bacteria</taxon>
        <taxon>Pseudomonadati</taxon>
        <taxon>Bacteroidota</taxon>
        <taxon>Bacteroidia</taxon>
        <taxon>Bacteroidales</taxon>
        <taxon>Prevotellaceae</taxon>
        <taxon>Prevotella</taxon>
    </lineage>
</organism>
<dbReference type="AlphaFoldDB" id="A0A096CGH2"/>
<dbReference type="GO" id="GO:0006772">
    <property type="term" value="P:thiamine metabolic process"/>
    <property type="evidence" value="ECO:0007669"/>
    <property type="project" value="UniProtKB-UniRule"/>
</dbReference>
<dbReference type="CDD" id="cd07995">
    <property type="entry name" value="TPK"/>
    <property type="match status" value="1"/>
</dbReference>
<dbReference type="OrthoDB" id="1132102at2"/>
<feature type="domain" description="Thiamin pyrophosphokinase catalytic" evidence="6">
    <location>
        <begin position="31"/>
        <end position="135"/>
    </location>
</feature>
<evidence type="ECO:0000313" key="8">
    <source>
        <dbReference type="EMBL" id="KGF44329.1"/>
    </source>
</evidence>
<evidence type="ECO:0000256" key="5">
    <source>
        <dbReference type="NCBIfam" id="TIGR01378"/>
    </source>
</evidence>
<dbReference type="InterPro" id="IPR007371">
    <property type="entry name" value="TPK_catalytic"/>
</dbReference>
<dbReference type="EC" id="2.7.6.2" evidence="5"/>
<dbReference type="GO" id="GO:0009229">
    <property type="term" value="P:thiamine diphosphate biosynthetic process"/>
    <property type="evidence" value="ECO:0007669"/>
    <property type="project" value="InterPro"/>
</dbReference>
<accession>A0A096CGH2</accession>
<evidence type="ECO:0000313" key="9">
    <source>
        <dbReference type="Proteomes" id="UP000029525"/>
    </source>
</evidence>
<evidence type="ECO:0000256" key="3">
    <source>
        <dbReference type="ARBA" id="ARBA00022777"/>
    </source>
</evidence>
<dbReference type="Pfam" id="PF04263">
    <property type="entry name" value="TPK_catalytic"/>
    <property type="match status" value="1"/>
</dbReference>
<name>A0A096CGH2_9BACT</name>
<evidence type="ECO:0000256" key="4">
    <source>
        <dbReference type="ARBA" id="ARBA00022840"/>
    </source>
</evidence>
<dbReference type="GO" id="GO:0016301">
    <property type="term" value="F:kinase activity"/>
    <property type="evidence" value="ECO:0007669"/>
    <property type="project" value="UniProtKB-KW"/>
</dbReference>
<keyword evidence="1" id="KW-0808">Transferase</keyword>
<dbReference type="InterPro" id="IPR049442">
    <property type="entry name" value="Thi_PPkinase-like_C"/>
</dbReference>
<dbReference type="SUPFAM" id="SSF63999">
    <property type="entry name" value="Thiamin pyrophosphokinase, catalytic domain"/>
    <property type="match status" value="1"/>
</dbReference>
<dbReference type="GO" id="GO:0004788">
    <property type="term" value="F:thiamine diphosphokinase activity"/>
    <property type="evidence" value="ECO:0007669"/>
    <property type="project" value="UniProtKB-UniRule"/>
</dbReference>
<keyword evidence="3 8" id="KW-0418">Kinase</keyword>
<dbReference type="Proteomes" id="UP000029525">
    <property type="component" value="Unassembled WGS sequence"/>
</dbReference>
<evidence type="ECO:0000256" key="2">
    <source>
        <dbReference type="ARBA" id="ARBA00022741"/>
    </source>
</evidence>
<proteinExistence type="predicted"/>
<comment type="caution">
    <text evidence="8">The sequence shown here is derived from an EMBL/GenBank/DDBJ whole genome shotgun (WGS) entry which is preliminary data.</text>
</comment>
<keyword evidence="4" id="KW-0067">ATP-binding</keyword>
<protein>
    <recommendedName>
        <fullName evidence="5">Thiamine diphosphokinase</fullName>
        <ecNumber evidence="5">2.7.6.2</ecNumber>
    </recommendedName>
</protein>
<keyword evidence="2" id="KW-0547">Nucleotide-binding</keyword>
<dbReference type="EMBL" id="JRNQ01000042">
    <property type="protein sequence ID" value="KGF44329.1"/>
    <property type="molecule type" value="Genomic_DNA"/>
</dbReference>
<evidence type="ECO:0000259" key="7">
    <source>
        <dbReference type="Pfam" id="PF21275"/>
    </source>
</evidence>
<dbReference type="GO" id="GO:0005524">
    <property type="term" value="F:ATP binding"/>
    <property type="evidence" value="ECO:0007669"/>
    <property type="project" value="UniProtKB-KW"/>
</dbReference>
<dbReference type="NCBIfam" id="TIGR01378">
    <property type="entry name" value="thi_PPkinase"/>
    <property type="match status" value="1"/>
</dbReference>
<dbReference type="Pfam" id="PF21275">
    <property type="entry name" value="Thi_PPkinase_C"/>
    <property type="match status" value="1"/>
</dbReference>
<dbReference type="PANTHER" id="PTHR41299:SF1">
    <property type="entry name" value="THIAMINE PYROPHOSPHOKINASE"/>
    <property type="match status" value="1"/>
</dbReference>
<reference evidence="8 9" key="1">
    <citation type="submission" date="2014-07" db="EMBL/GenBank/DDBJ databases">
        <authorList>
            <person name="McCorrison J."/>
            <person name="Sanka R."/>
            <person name="Torralba M."/>
            <person name="Gillis M."/>
            <person name="Haft D.H."/>
            <person name="Methe B."/>
            <person name="Sutton G."/>
            <person name="Nelson K.E."/>
        </authorList>
    </citation>
    <scope>NUCLEOTIDE SEQUENCE [LARGE SCALE GENOMIC DNA]</scope>
    <source>
        <strain evidence="8 9">DNF00320</strain>
    </source>
</reference>
<dbReference type="Gene3D" id="3.40.50.10240">
    <property type="entry name" value="Thiamin pyrophosphokinase, catalytic domain"/>
    <property type="match status" value="1"/>
</dbReference>
<evidence type="ECO:0000259" key="6">
    <source>
        <dbReference type="Pfam" id="PF04263"/>
    </source>
</evidence>